<dbReference type="OrthoDB" id="5318766at2"/>
<dbReference type="Gene3D" id="1.10.287.470">
    <property type="entry name" value="Helix hairpin bin"/>
    <property type="match status" value="1"/>
</dbReference>
<feature type="region of interest" description="Disordered" evidence="3">
    <location>
        <begin position="391"/>
        <end position="447"/>
    </location>
</feature>
<name>D0LNZ4_HALO1</name>
<dbReference type="AlphaFoldDB" id="D0LNZ4"/>
<proteinExistence type="inferred from homology"/>
<dbReference type="eggNOG" id="COG0845">
    <property type="taxonomic scope" value="Bacteria"/>
</dbReference>
<evidence type="ECO:0000313" key="6">
    <source>
        <dbReference type="Proteomes" id="UP000001880"/>
    </source>
</evidence>
<protein>
    <submittedName>
        <fullName evidence="5">Efflux transporter, RND family, MFP subunit</fullName>
    </submittedName>
</protein>
<dbReference type="PANTHER" id="PTHR30469">
    <property type="entry name" value="MULTIDRUG RESISTANCE PROTEIN MDTA"/>
    <property type="match status" value="1"/>
</dbReference>
<organism evidence="5 6">
    <name type="scientific">Haliangium ochraceum (strain DSM 14365 / JCM 11303 / SMP-2)</name>
    <dbReference type="NCBI Taxonomy" id="502025"/>
    <lineage>
        <taxon>Bacteria</taxon>
        <taxon>Pseudomonadati</taxon>
        <taxon>Myxococcota</taxon>
        <taxon>Polyangia</taxon>
        <taxon>Haliangiales</taxon>
        <taxon>Kofleriaceae</taxon>
        <taxon>Haliangium</taxon>
    </lineage>
</organism>
<evidence type="ECO:0000256" key="2">
    <source>
        <dbReference type="SAM" id="Coils"/>
    </source>
</evidence>
<dbReference type="GO" id="GO:1990281">
    <property type="term" value="C:efflux pump complex"/>
    <property type="evidence" value="ECO:0007669"/>
    <property type="project" value="TreeGrafter"/>
</dbReference>
<dbReference type="SUPFAM" id="SSF111369">
    <property type="entry name" value="HlyD-like secretion proteins"/>
    <property type="match status" value="1"/>
</dbReference>
<dbReference type="EMBL" id="CP001804">
    <property type="protein sequence ID" value="ACY18820.1"/>
    <property type="molecule type" value="Genomic_DNA"/>
</dbReference>
<dbReference type="Gene3D" id="2.40.30.170">
    <property type="match status" value="1"/>
</dbReference>
<feature type="compositionally biased region" description="Low complexity" evidence="3">
    <location>
        <begin position="437"/>
        <end position="447"/>
    </location>
</feature>
<dbReference type="InterPro" id="IPR006143">
    <property type="entry name" value="RND_pump_MFP"/>
</dbReference>
<dbReference type="Gene3D" id="2.40.50.100">
    <property type="match status" value="1"/>
</dbReference>
<sequence length="447" mass="46373">MYTSTRAPVRAPGRSSAPRGRGRARDRSRGLWHRLWLGGALVALLATAACDESAPAAKPEARAPAPARVSVETARAGSLTDGWSYLGRVESALSAELAAAAAGHVLNVQVREGDAVKKGQVLLALDSAEVRAALAAARARMVGLEGELELAKRQYERLSGVGFPTISEPERERYERDVTTLEASLATQRAEVQRAQVQLAQHTLRAPFSGVVSSRLVDPGAWVSVGQPVLGLVALEDLEILAQVSDRLAGRIEVGGRAQVRSGDSQAEAEIRGIVGALDPETRTMRVRLVPVERPAWLLAGMAVDVEFPVELGAEAADGAVIVSRDAVLQGPINSRVVVVRDGEGAHVNVDVLARSGGDVLVRGDGLAAGDRVVVRGNERLRPGQTLEIVPALGERAGGGGTAPEPGDDAEATDEAARTPLEGAGDNRAKGAGEGAGATATPAAKGS</sequence>
<dbReference type="KEGG" id="hoh:Hoch_6350"/>
<keyword evidence="6" id="KW-1185">Reference proteome</keyword>
<feature type="region of interest" description="Disordered" evidence="3">
    <location>
        <begin position="1"/>
        <end position="25"/>
    </location>
</feature>
<reference evidence="5 6" key="1">
    <citation type="journal article" date="2010" name="Stand. Genomic Sci.">
        <title>Complete genome sequence of Haliangium ochraceum type strain (SMP-2).</title>
        <authorList>
            <consortium name="US DOE Joint Genome Institute (JGI-PGF)"/>
            <person name="Ivanova N."/>
            <person name="Daum C."/>
            <person name="Lang E."/>
            <person name="Abt B."/>
            <person name="Kopitz M."/>
            <person name="Saunders E."/>
            <person name="Lapidus A."/>
            <person name="Lucas S."/>
            <person name="Glavina Del Rio T."/>
            <person name="Nolan M."/>
            <person name="Tice H."/>
            <person name="Copeland A."/>
            <person name="Cheng J.F."/>
            <person name="Chen F."/>
            <person name="Bruce D."/>
            <person name="Goodwin L."/>
            <person name="Pitluck S."/>
            <person name="Mavromatis K."/>
            <person name="Pati A."/>
            <person name="Mikhailova N."/>
            <person name="Chen A."/>
            <person name="Palaniappan K."/>
            <person name="Land M."/>
            <person name="Hauser L."/>
            <person name="Chang Y.J."/>
            <person name="Jeffries C.D."/>
            <person name="Detter J.C."/>
            <person name="Brettin T."/>
            <person name="Rohde M."/>
            <person name="Goker M."/>
            <person name="Bristow J."/>
            <person name="Markowitz V."/>
            <person name="Eisen J.A."/>
            <person name="Hugenholtz P."/>
            <person name="Kyrpides N.C."/>
            <person name="Klenk H.P."/>
        </authorList>
    </citation>
    <scope>NUCLEOTIDE SEQUENCE [LARGE SCALE GENOMIC DNA]</scope>
    <source>
        <strain evidence="6">DSM 14365 / CIP 107738 / JCM 11303 / AJ 13395 / SMP-2</strain>
    </source>
</reference>
<comment type="similarity">
    <text evidence="1">Belongs to the membrane fusion protein (MFP) (TC 8.A.1) family.</text>
</comment>
<dbReference type="PANTHER" id="PTHR30469:SF38">
    <property type="entry name" value="HLYD FAMILY SECRETION PROTEIN"/>
    <property type="match status" value="1"/>
</dbReference>
<feature type="domain" description="CzcB-like barrel-sandwich hybrid" evidence="4">
    <location>
        <begin position="95"/>
        <end position="227"/>
    </location>
</feature>
<dbReference type="Proteomes" id="UP000001880">
    <property type="component" value="Chromosome"/>
</dbReference>
<dbReference type="NCBIfam" id="TIGR01730">
    <property type="entry name" value="RND_mfp"/>
    <property type="match status" value="1"/>
</dbReference>
<dbReference type="HOGENOM" id="CLU_018816_2_1_7"/>
<keyword evidence="2" id="KW-0175">Coiled coil</keyword>
<dbReference type="STRING" id="502025.Hoch_6350"/>
<feature type="coiled-coil region" evidence="2">
    <location>
        <begin position="134"/>
        <end position="205"/>
    </location>
</feature>
<dbReference type="GO" id="GO:0015562">
    <property type="term" value="F:efflux transmembrane transporter activity"/>
    <property type="evidence" value="ECO:0007669"/>
    <property type="project" value="TreeGrafter"/>
</dbReference>
<dbReference type="Gene3D" id="2.40.420.20">
    <property type="match status" value="1"/>
</dbReference>
<dbReference type="InterPro" id="IPR058647">
    <property type="entry name" value="BSH_CzcB-like"/>
</dbReference>
<dbReference type="Pfam" id="PF25973">
    <property type="entry name" value="BSH_CzcB"/>
    <property type="match status" value="1"/>
</dbReference>
<evidence type="ECO:0000313" key="5">
    <source>
        <dbReference type="EMBL" id="ACY18820.1"/>
    </source>
</evidence>
<feature type="compositionally biased region" description="Low complexity" evidence="3">
    <location>
        <begin position="10"/>
        <end position="19"/>
    </location>
</feature>
<evidence type="ECO:0000256" key="1">
    <source>
        <dbReference type="ARBA" id="ARBA00009477"/>
    </source>
</evidence>
<evidence type="ECO:0000259" key="4">
    <source>
        <dbReference type="Pfam" id="PF25973"/>
    </source>
</evidence>
<dbReference type="PRINTS" id="PR01490">
    <property type="entry name" value="RTXTOXIND"/>
</dbReference>
<accession>D0LNZ4</accession>
<gene>
    <name evidence="5" type="ordered locus">Hoch_6350</name>
</gene>
<evidence type="ECO:0000256" key="3">
    <source>
        <dbReference type="SAM" id="MobiDB-lite"/>
    </source>
</evidence>